<evidence type="ECO:0000256" key="3">
    <source>
        <dbReference type="HAMAP-Rule" id="MF_01582"/>
    </source>
</evidence>
<feature type="transmembrane region" description="Helical" evidence="3">
    <location>
        <begin position="37"/>
        <end position="60"/>
    </location>
</feature>
<evidence type="ECO:0000313" key="4">
    <source>
        <dbReference type="EMBL" id="MBU5491027.1"/>
    </source>
</evidence>
<sequence>MKNVIKKWNDISLILRIIIGLIIGIILALIVPQAAGISILGTMFVGALKAIAPLLVFILVMSSLAQASSGIGKQFRTVIFLYLFSTLLSSALAVCASFAFPVKLKLAEAAASETAPPSGMAEIFSNLLGNIVSNPIDALVNANYVGVLTWAIILGLALRNIASEHTKESLTELSNAVSQAVRWIINLAPFGIMGLVFTTVSQNGLGIFKDYGSLLLLLVGCMAVIALIIDPLIVALCLHRNPYPLVFRCLKESGLTAFFTRSSAANIPVNMALCDKLGLDKDIYSVSIPLGATINMNGAAITITIMTMAAVHTLDMSVNIPTALVLALLATLGACGSSGVAGGSLLLIPMACSLFGINNDIAMQVVSVGFIIGVLQDSCETAINSSGDVLFAATAEFRTWMKQGKEIKF</sequence>
<keyword evidence="3" id="KW-0029">Amino-acid transport</keyword>
<keyword evidence="2 3" id="KW-0769">Symport</keyword>
<dbReference type="InterPro" id="IPR023025">
    <property type="entry name" value="Ser_Thr_transp_SstT"/>
</dbReference>
<dbReference type="Proteomes" id="UP000783588">
    <property type="component" value="Unassembled WGS sequence"/>
</dbReference>
<keyword evidence="5" id="KW-1185">Reference proteome</keyword>
<dbReference type="InterPro" id="IPR001991">
    <property type="entry name" value="Na-dicarboxylate_symporter"/>
</dbReference>
<feature type="transmembrane region" description="Helical" evidence="3">
    <location>
        <begin position="142"/>
        <end position="162"/>
    </location>
</feature>
<organism evidence="4 5">
    <name type="scientific">Butyricicoccus intestinisimiae</name>
    <dbReference type="NCBI Taxonomy" id="2841509"/>
    <lineage>
        <taxon>Bacteria</taxon>
        <taxon>Bacillati</taxon>
        <taxon>Bacillota</taxon>
        <taxon>Clostridia</taxon>
        <taxon>Eubacteriales</taxon>
        <taxon>Butyricicoccaceae</taxon>
        <taxon>Butyricicoccus</taxon>
    </lineage>
</organism>
<keyword evidence="3" id="KW-0813">Transport</keyword>
<feature type="transmembrane region" description="Helical" evidence="3">
    <location>
        <begin position="323"/>
        <end position="348"/>
    </location>
</feature>
<feature type="transmembrane region" description="Helical" evidence="3">
    <location>
        <begin position="80"/>
        <end position="100"/>
    </location>
</feature>
<dbReference type="PANTHER" id="PTHR42865:SF8">
    <property type="entry name" value="SERINE_THREONINE TRANSPORTER SSTT"/>
    <property type="match status" value="1"/>
</dbReference>
<dbReference type="HAMAP" id="MF_01582">
    <property type="entry name" value="Ser_Thr_transp_SstT"/>
    <property type="match status" value="1"/>
</dbReference>
<reference evidence="4 5" key="1">
    <citation type="submission" date="2021-06" db="EMBL/GenBank/DDBJ databases">
        <authorList>
            <person name="Sun Q."/>
            <person name="Li D."/>
        </authorList>
    </citation>
    <scope>NUCLEOTIDE SEQUENCE [LARGE SCALE GENOMIC DNA]</scope>
    <source>
        <strain evidence="4 5">MSJd-7</strain>
    </source>
</reference>
<comment type="subcellular location">
    <subcellularLocation>
        <location evidence="3">Cell membrane</location>
        <topology evidence="3">Multi-pass membrane protein</topology>
    </subcellularLocation>
</comment>
<accession>A0ABS6ETJ5</accession>
<name>A0ABS6ETJ5_9FIRM</name>
<keyword evidence="3" id="KW-1133">Transmembrane helix</keyword>
<comment type="function">
    <text evidence="3">Involved in the import of serine and threonine into the cell, with the concomitant import of sodium (symport system).</text>
</comment>
<evidence type="ECO:0000256" key="2">
    <source>
        <dbReference type="ARBA" id="ARBA00022847"/>
    </source>
</evidence>
<protein>
    <recommendedName>
        <fullName evidence="3">Serine/threonine transporter SstT</fullName>
    </recommendedName>
    <alternativeName>
        <fullName evidence="3">Na(+)/serine-threonine symporter</fullName>
    </alternativeName>
</protein>
<proteinExistence type="inferred from homology"/>
<dbReference type="EMBL" id="JAHLQI010000005">
    <property type="protein sequence ID" value="MBU5491027.1"/>
    <property type="molecule type" value="Genomic_DNA"/>
</dbReference>
<dbReference type="NCBIfam" id="NF010151">
    <property type="entry name" value="PRK13628.1"/>
    <property type="match status" value="1"/>
</dbReference>
<comment type="similarity">
    <text evidence="3">Belongs to the dicarboxylate/amino acid:cation symporter (DAACS) (TC 2.A.23) family.</text>
</comment>
<dbReference type="RefSeq" id="WP_216470736.1">
    <property type="nucleotide sequence ID" value="NZ_JAHLQI010000005.1"/>
</dbReference>
<keyword evidence="1 3" id="KW-1003">Cell membrane</keyword>
<keyword evidence="3" id="KW-0812">Transmembrane</keyword>
<dbReference type="PANTHER" id="PTHR42865">
    <property type="entry name" value="PROTON/GLUTAMATE-ASPARTATE SYMPORTER"/>
    <property type="match status" value="1"/>
</dbReference>
<feature type="transmembrane region" description="Helical" evidence="3">
    <location>
        <begin position="12"/>
        <end position="31"/>
    </location>
</feature>
<evidence type="ECO:0000256" key="1">
    <source>
        <dbReference type="ARBA" id="ARBA00022475"/>
    </source>
</evidence>
<comment type="caution">
    <text evidence="4">The sequence shown here is derived from an EMBL/GenBank/DDBJ whole genome shotgun (WGS) entry which is preliminary data.</text>
</comment>
<gene>
    <name evidence="3 4" type="primary">sstT</name>
    <name evidence="4" type="ORF">KQI75_10425</name>
</gene>
<feature type="transmembrane region" description="Helical" evidence="3">
    <location>
        <begin position="214"/>
        <end position="238"/>
    </location>
</feature>
<evidence type="ECO:0000313" key="5">
    <source>
        <dbReference type="Proteomes" id="UP000783588"/>
    </source>
</evidence>
<dbReference type="Pfam" id="PF00375">
    <property type="entry name" value="SDF"/>
    <property type="match status" value="1"/>
</dbReference>
<comment type="catalytic activity">
    <reaction evidence="3">
        <text>L-serine(in) + Na(+)(in) = L-serine(out) + Na(+)(out)</text>
        <dbReference type="Rhea" id="RHEA:29575"/>
        <dbReference type="ChEBI" id="CHEBI:29101"/>
        <dbReference type="ChEBI" id="CHEBI:33384"/>
    </reaction>
</comment>
<comment type="catalytic activity">
    <reaction evidence="3">
        <text>L-threonine(in) + Na(+)(in) = L-threonine(out) + Na(+)(out)</text>
        <dbReference type="Rhea" id="RHEA:69999"/>
        <dbReference type="ChEBI" id="CHEBI:29101"/>
        <dbReference type="ChEBI" id="CHEBI:57926"/>
    </reaction>
</comment>
<feature type="transmembrane region" description="Helical" evidence="3">
    <location>
        <begin position="183"/>
        <end position="202"/>
    </location>
</feature>
<keyword evidence="3" id="KW-0472">Membrane</keyword>
<feature type="transmembrane region" description="Helical" evidence="3">
    <location>
        <begin position="286"/>
        <end position="311"/>
    </location>
</feature>